<dbReference type="EMBL" id="JAACJM010000068">
    <property type="protein sequence ID" value="KAF5352058.1"/>
    <property type="molecule type" value="Genomic_DNA"/>
</dbReference>
<dbReference type="PANTHER" id="PTHR12064:SF90">
    <property type="entry name" value="CNNM TRANSMEMBRANE DOMAIN-CONTAINING PROTEIN"/>
    <property type="match status" value="1"/>
</dbReference>
<dbReference type="InterPro" id="IPR044751">
    <property type="entry name" value="Ion_transp-like_CBS"/>
</dbReference>
<evidence type="ECO:0000256" key="3">
    <source>
        <dbReference type="ARBA" id="ARBA00022989"/>
    </source>
</evidence>
<evidence type="ECO:0000256" key="5">
    <source>
        <dbReference type="PROSITE-ProRule" id="PRU01193"/>
    </source>
</evidence>
<dbReference type="OrthoDB" id="5353557at2759"/>
<organism evidence="9 10">
    <name type="scientific">Tetrapyrgos nigripes</name>
    <dbReference type="NCBI Taxonomy" id="182062"/>
    <lineage>
        <taxon>Eukaryota</taxon>
        <taxon>Fungi</taxon>
        <taxon>Dikarya</taxon>
        <taxon>Basidiomycota</taxon>
        <taxon>Agaricomycotina</taxon>
        <taxon>Agaricomycetes</taxon>
        <taxon>Agaricomycetidae</taxon>
        <taxon>Agaricales</taxon>
        <taxon>Marasmiineae</taxon>
        <taxon>Marasmiaceae</taxon>
        <taxon>Tetrapyrgos</taxon>
    </lineage>
</organism>
<feature type="compositionally biased region" description="Polar residues" evidence="6">
    <location>
        <begin position="621"/>
        <end position="637"/>
    </location>
</feature>
<feature type="compositionally biased region" description="Basic residues" evidence="6">
    <location>
        <begin position="462"/>
        <end position="475"/>
    </location>
</feature>
<feature type="compositionally biased region" description="Basic and acidic residues" evidence="6">
    <location>
        <begin position="433"/>
        <end position="453"/>
    </location>
</feature>
<name>A0A8H5D3J5_9AGAR</name>
<evidence type="ECO:0000313" key="9">
    <source>
        <dbReference type="EMBL" id="KAF5352058.1"/>
    </source>
</evidence>
<dbReference type="PANTHER" id="PTHR12064">
    <property type="entry name" value="METAL TRANSPORTER CNNM"/>
    <property type="match status" value="1"/>
</dbReference>
<dbReference type="GO" id="GO:0005737">
    <property type="term" value="C:cytoplasm"/>
    <property type="evidence" value="ECO:0007669"/>
    <property type="project" value="TreeGrafter"/>
</dbReference>
<reference evidence="9 10" key="1">
    <citation type="journal article" date="2020" name="ISME J.">
        <title>Uncovering the hidden diversity of litter-decomposition mechanisms in mushroom-forming fungi.</title>
        <authorList>
            <person name="Floudas D."/>
            <person name="Bentzer J."/>
            <person name="Ahren D."/>
            <person name="Johansson T."/>
            <person name="Persson P."/>
            <person name="Tunlid A."/>
        </authorList>
    </citation>
    <scope>NUCLEOTIDE SEQUENCE [LARGE SCALE GENOMIC DNA]</scope>
    <source>
        <strain evidence="9 10">CBS 291.85</strain>
    </source>
</reference>
<evidence type="ECO:0000256" key="4">
    <source>
        <dbReference type="ARBA" id="ARBA00023136"/>
    </source>
</evidence>
<dbReference type="SUPFAM" id="SSF54631">
    <property type="entry name" value="CBS-domain pair"/>
    <property type="match status" value="1"/>
</dbReference>
<dbReference type="InterPro" id="IPR002550">
    <property type="entry name" value="CNNM"/>
</dbReference>
<sequence length="805" mass="87479">MAPTPRLNPRSTRLIYSLFSIVSAGTKYLRSDEPNGNLHTYAKRKVPFDPHKNQDVAFAVIIPILVLLSGLFAGLTLGYMSLDQTQLNVLSVELRRSFTPLFSFHKLISTTLYPDVVSEQRKYANQIKPIRQHGHLLLVTLLLANMIVNETLANSFRRDSRWRSSDFAEIIPQSLFTRHGLYLGAKGVWITKFLILVLGVVAWPVAKLLDWVLGSNHGIIYRRVELKELIAMHSSTSAHGGDLKHDTVAIIGATLDLQEKVVSQAMTPIDDVFMLDIESKLDYKLLKKVVESGHSRVPVYEEVDVPVSVRMDESSNTLQKTEKTQKVKKIIGIFLVKQCVLLDPEDATPLRSLQLNKVPFVPRNEPLLGILDKFQEGRSHMAIVSRFSVEKAKSVKKAVKSTLTQRLKQRVGIDTSDSSDSEDESDSDSEDNGVEHDRDTTLRGDGALEKDGQGSDTGSAKAQRKRPSKGRKRSKKNEDVEMGDMSQKKTGVLAISNLEAYMPADAVLAEDDANEFLQGYDPAIMPLGIITLEDILEELIGEEIYDEFDSEGAHGEPILHPSATAPAKVNELSPPTPKPLANVKNLSFFRSRSTPGHPHNPEDNNNNKNAEKAPSDDPNAADTNTTEKTSPQAQAQAQGLRPSVITDTPTVTVTGPSTLTGTGAGVTSEHPTNASGPAPIEAVLLAGKRRQPSNVAGTSSSAAHRTGKGRFKSGPLSMTRVRSNPVVTEAGAGDAGVASDIQSQSQDPAATVGTNQDQLNASQVQGSASESERKPIRSKSDGDRIAGVVEGAERISSEKSKGDAE</sequence>
<dbReference type="GO" id="GO:0010960">
    <property type="term" value="P:magnesium ion homeostasis"/>
    <property type="evidence" value="ECO:0007669"/>
    <property type="project" value="InterPro"/>
</dbReference>
<keyword evidence="10" id="KW-1185">Reference proteome</keyword>
<evidence type="ECO:0000256" key="6">
    <source>
        <dbReference type="SAM" id="MobiDB-lite"/>
    </source>
</evidence>
<dbReference type="InterPro" id="IPR045095">
    <property type="entry name" value="ACDP"/>
</dbReference>
<dbReference type="PROSITE" id="PS51846">
    <property type="entry name" value="CNNM"/>
    <property type="match status" value="1"/>
</dbReference>
<dbReference type="AlphaFoldDB" id="A0A8H5D3J5"/>
<keyword evidence="4 5" id="KW-0472">Membrane</keyword>
<dbReference type="Pfam" id="PF01595">
    <property type="entry name" value="CNNM"/>
    <property type="match status" value="2"/>
</dbReference>
<dbReference type="FunFam" id="3.10.580.10:FF:000053">
    <property type="entry name" value="Unplaced genomic scaffold supercont1.12, whole genome shotgun sequence"/>
    <property type="match status" value="1"/>
</dbReference>
<evidence type="ECO:0000256" key="2">
    <source>
        <dbReference type="ARBA" id="ARBA00022692"/>
    </source>
</evidence>
<feature type="transmembrane region" description="Helical" evidence="7">
    <location>
        <begin position="56"/>
        <end position="80"/>
    </location>
</feature>
<feature type="compositionally biased region" description="Polar residues" evidence="6">
    <location>
        <begin position="740"/>
        <end position="769"/>
    </location>
</feature>
<comment type="caution">
    <text evidence="9">The sequence shown here is derived from an EMBL/GenBank/DDBJ whole genome shotgun (WGS) entry which is preliminary data.</text>
</comment>
<evidence type="ECO:0000256" key="7">
    <source>
        <dbReference type="SAM" id="Phobius"/>
    </source>
</evidence>
<dbReference type="GO" id="GO:0030026">
    <property type="term" value="P:intracellular manganese ion homeostasis"/>
    <property type="evidence" value="ECO:0007669"/>
    <property type="project" value="TreeGrafter"/>
</dbReference>
<evidence type="ECO:0000259" key="8">
    <source>
        <dbReference type="PROSITE" id="PS51846"/>
    </source>
</evidence>
<dbReference type="InterPro" id="IPR046342">
    <property type="entry name" value="CBS_dom_sf"/>
</dbReference>
<feature type="region of interest" description="Disordered" evidence="6">
    <location>
        <begin position="589"/>
        <end position="805"/>
    </location>
</feature>
<evidence type="ECO:0000313" key="10">
    <source>
        <dbReference type="Proteomes" id="UP000559256"/>
    </source>
</evidence>
<dbReference type="Gene3D" id="3.10.580.10">
    <property type="entry name" value="CBS-domain"/>
    <property type="match status" value="2"/>
</dbReference>
<accession>A0A8H5D3J5</accession>
<feature type="region of interest" description="Disordered" evidence="6">
    <location>
        <begin position="410"/>
        <end position="486"/>
    </location>
</feature>
<dbReference type="GO" id="GO:0016020">
    <property type="term" value="C:membrane"/>
    <property type="evidence" value="ECO:0007669"/>
    <property type="project" value="UniProtKB-SubCell"/>
</dbReference>
<feature type="compositionally biased region" description="Basic and acidic residues" evidence="6">
    <location>
        <begin position="770"/>
        <end position="784"/>
    </location>
</feature>
<feature type="compositionally biased region" description="Acidic residues" evidence="6">
    <location>
        <begin position="417"/>
        <end position="432"/>
    </location>
</feature>
<dbReference type="Proteomes" id="UP000559256">
    <property type="component" value="Unassembled WGS sequence"/>
</dbReference>
<keyword evidence="2 5" id="KW-0812">Transmembrane</keyword>
<feature type="domain" description="CNNM transmembrane" evidence="8">
    <location>
        <begin position="51"/>
        <end position="247"/>
    </location>
</feature>
<proteinExistence type="predicted"/>
<feature type="compositionally biased region" description="Polar residues" evidence="6">
    <location>
        <begin position="692"/>
        <end position="703"/>
    </location>
</feature>
<protein>
    <recommendedName>
        <fullName evidence="8">CNNM transmembrane domain-containing protein</fullName>
    </recommendedName>
</protein>
<comment type="subcellular location">
    <subcellularLocation>
        <location evidence="1">Membrane</location>
        <topology evidence="1">Multi-pass membrane protein</topology>
    </subcellularLocation>
</comment>
<dbReference type="CDD" id="cd04590">
    <property type="entry name" value="CBS_pair_CorC_HlyC_assoc"/>
    <property type="match status" value="1"/>
</dbReference>
<gene>
    <name evidence="9" type="ORF">D9758_009390</name>
</gene>
<keyword evidence="3 5" id="KW-1133">Transmembrane helix</keyword>
<feature type="compositionally biased region" description="Polar residues" evidence="6">
    <location>
        <begin position="645"/>
        <end position="661"/>
    </location>
</feature>
<evidence type="ECO:0000256" key="1">
    <source>
        <dbReference type="ARBA" id="ARBA00004141"/>
    </source>
</evidence>
<feature type="compositionally biased region" description="Basic and acidic residues" evidence="6">
    <location>
        <begin position="791"/>
        <end position="805"/>
    </location>
</feature>